<name>A0A2J6NL29_9LACO</name>
<reference evidence="2 3" key="1">
    <citation type="submission" date="2017-09" db="EMBL/GenBank/DDBJ databases">
        <title>Bacterial strain isolated from the female urinary microbiota.</title>
        <authorList>
            <person name="Thomas-White K."/>
            <person name="Kumar N."/>
            <person name="Forster S."/>
            <person name="Putonti C."/>
            <person name="Lawley T."/>
            <person name="Wolfe A.J."/>
        </authorList>
    </citation>
    <scope>NUCLEOTIDE SEQUENCE [LARGE SCALE GENOMIC DNA]</scope>
    <source>
        <strain evidence="2 3">UMB0683</strain>
    </source>
</reference>
<feature type="transmembrane region" description="Helical" evidence="1">
    <location>
        <begin position="12"/>
        <end position="29"/>
    </location>
</feature>
<keyword evidence="1" id="KW-0812">Transmembrane</keyword>
<evidence type="ECO:0000256" key="1">
    <source>
        <dbReference type="SAM" id="Phobius"/>
    </source>
</evidence>
<evidence type="ECO:0000313" key="3">
    <source>
        <dbReference type="Proteomes" id="UP000239920"/>
    </source>
</evidence>
<dbReference type="AlphaFoldDB" id="A0A2J6NL29"/>
<protein>
    <recommendedName>
        <fullName evidence="4">DUF3397 domain-containing protein</fullName>
    </recommendedName>
</protein>
<dbReference type="OrthoDB" id="2325258at2"/>
<keyword evidence="1" id="KW-1133">Transmembrane helix</keyword>
<comment type="caution">
    <text evidence="2">The sequence shown here is derived from an EMBL/GenBank/DDBJ whole genome shotgun (WGS) entry which is preliminary data.</text>
</comment>
<evidence type="ECO:0000313" key="2">
    <source>
        <dbReference type="EMBL" id="PMB82003.1"/>
    </source>
</evidence>
<dbReference type="Proteomes" id="UP000239920">
    <property type="component" value="Unassembled WGS sequence"/>
</dbReference>
<sequence length="121" mass="14465">MAKKVLVDYHRILIQLTIVLLLAIATSLLKRFNRGLLIRRYCRYGWVLVLWGMSIVNLGPYWFAYPVALWMLLALVLIFIQLLHNHEFIYRRYWPVFWHWSLLYAVVVFIVSLFSGKLPLV</sequence>
<evidence type="ECO:0008006" key="4">
    <source>
        <dbReference type="Google" id="ProtNLM"/>
    </source>
</evidence>
<feature type="transmembrane region" description="Helical" evidence="1">
    <location>
        <begin position="96"/>
        <end position="115"/>
    </location>
</feature>
<dbReference type="EMBL" id="PNFV01000012">
    <property type="protein sequence ID" value="PMB82003.1"/>
    <property type="molecule type" value="Genomic_DNA"/>
</dbReference>
<organism evidence="2 3">
    <name type="scientific">Limosilactobacillus pontis</name>
    <dbReference type="NCBI Taxonomy" id="35787"/>
    <lineage>
        <taxon>Bacteria</taxon>
        <taxon>Bacillati</taxon>
        <taxon>Bacillota</taxon>
        <taxon>Bacilli</taxon>
        <taxon>Lactobacillales</taxon>
        <taxon>Lactobacillaceae</taxon>
        <taxon>Limosilactobacillus</taxon>
    </lineage>
</organism>
<feature type="transmembrane region" description="Helical" evidence="1">
    <location>
        <begin position="67"/>
        <end position="84"/>
    </location>
</feature>
<gene>
    <name evidence="2" type="ORF">CK797_08220</name>
</gene>
<accession>A0A2J6NL29</accession>
<keyword evidence="1" id="KW-0472">Membrane</keyword>
<proteinExistence type="predicted"/>